<organism evidence="1 2">
    <name type="scientific">Araneus ventricosus</name>
    <name type="common">Orbweaver spider</name>
    <name type="synonym">Epeira ventricosa</name>
    <dbReference type="NCBI Taxonomy" id="182803"/>
    <lineage>
        <taxon>Eukaryota</taxon>
        <taxon>Metazoa</taxon>
        <taxon>Ecdysozoa</taxon>
        <taxon>Arthropoda</taxon>
        <taxon>Chelicerata</taxon>
        <taxon>Arachnida</taxon>
        <taxon>Araneae</taxon>
        <taxon>Araneomorphae</taxon>
        <taxon>Entelegynae</taxon>
        <taxon>Araneoidea</taxon>
        <taxon>Araneidae</taxon>
        <taxon>Araneus</taxon>
    </lineage>
</organism>
<sequence>MVFISNPFWTGAKPSCVYEYGRCIISSAEAEILMAINNHGPTPPVRDTHYHRQTIGPNHYCTQPESETPLTYTPTHCVPSGTNWMVFLLLSNPSYLNQIRSMR</sequence>
<protein>
    <submittedName>
        <fullName evidence="1">Uncharacterized protein</fullName>
    </submittedName>
</protein>
<evidence type="ECO:0000313" key="1">
    <source>
        <dbReference type="EMBL" id="GBO26056.1"/>
    </source>
</evidence>
<dbReference type="Proteomes" id="UP000499080">
    <property type="component" value="Unassembled WGS sequence"/>
</dbReference>
<comment type="caution">
    <text evidence="1">The sequence shown here is derived from an EMBL/GenBank/DDBJ whole genome shotgun (WGS) entry which is preliminary data.</text>
</comment>
<name>A0A4Y2VPA6_ARAVE</name>
<dbReference type="AlphaFoldDB" id="A0A4Y2VPA6"/>
<keyword evidence="2" id="KW-1185">Reference proteome</keyword>
<proteinExistence type="predicted"/>
<reference evidence="1 2" key="1">
    <citation type="journal article" date="2019" name="Sci. Rep.">
        <title>Orb-weaving spider Araneus ventricosus genome elucidates the spidroin gene catalogue.</title>
        <authorList>
            <person name="Kono N."/>
            <person name="Nakamura H."/>
            <person name="Ohtoshi R."/>
            <person name="Moran D.A.P."/>
            <person name="Shinohara A."/>
            <person name="Yoshida Y."/>
            <person name="Fujiwara M."/>
            <person name="Mori M."/>
            <person name="Tomita M."/>
            <person name="Arakawa K."/>
        </authorList>
    </citation>
    <scope>NUCLEOTIDE SEQUENCE [LARGE SCALE GENOMIC DNA]</scope>
</reference>
<evidence type="ECO:0000313" key="2">
    <source>
        <dbReference type="Proteomes" id="UP000499080"/>
    </source>
</evidence>
<accession>A0A4Y2VPA6</accession>
<dbReference type="EMBL" id="BGPR01049071">
    <property type="protein sequence ID" value="GBO26056.1"/>
    <property type="molecule type" value="Genomic_DNA"/>
</dbReference>
<gene>
    <name evidence="1" type="ORF">AVEN_242542_1</name>
</gene>